<keyword evidence="12" id="KW-1185">Reference proteome</keyword>
<dbReference type="STRING" id="312017.Q229Q4"/>
<dbReference type="GO" id="GO:0007018">
    <property type="term" value="P:microtubule-based movement"/>
    <property type="evidence" value="ECO:0007669"/>
    <property type="project" value="InterPro"/>
</dbReference>
<evidence type="ECO:0000256" key="7">
    <source>
        <dbReference type="RuleBase" id="RU000394"/>
    </source>
</evidence>
<evidence type="ECO:0000256" key="4">
    <source>
        <dbReference type="ARBA" id="ARBA00023054"/>
    </source>
</evidence>
<gene>
    <name evidence="11" type="ORF">TTHERM_01347910</name>
</gene>
<evidence type="ECO:0000259" key="10">
    <source>
        <dbReference type="PROSITE" id="PS50067"/>
    </source>
</evidence>
<sequence length="737" mass="85138">MNNKDYLNDFNLQRNNYIDQLKNGQNNILVAIRCRPLNQREIEKSEYEVVRILDERVVVLIDPYYESNQNDVLRKNRNKEMQFAFDYAFDETISQVEIYEKTSNFLLDGVIEGFNATVFAYGATGAGKTYTMVGSPDNPGIMSRTMNQLYYLIQQNSNQNHFVVRVSYLEIYNENIKDLLSIEDKNLDLREDPSQGVVVAGITEIECSSTQEIMALLKVGNRNRTKEATEANEASSRSHAVLQVQVEIKQLEQGPQEEVKYSKLSMVDLAGSERAANTSNRGLRMIEGAKINQSLLCLGNCIQALSQIQEKKNSNLFVPYRGSKLTRLLKDSLGGNCRTVMIANVSPSVLTFEDTYNTLNYANRAKNIKTNVVRNILNVENHLNNYAQIIQNLRQENEQLKRQLSDKQGINLPPINQGSDYEQIQNESLNKLEKIIQKHFQLELDIQKSQQDVDFQIDKINGLIFQSLQDPSNDKDIVKDKIDSFKQNLKSLMQQKEDYTNKYINLIDKRNDLLTQIKQANLSLSNNNYIMSVYKQAQVQTESIEIQYREKKSDNQSKHKEQQVQFLQQQIKLRDGVINDWKNIIQEGKLKNKIIYKNLKNVEDVADFARLNHSTITNQSIIQNGSPVNTSLQHSPKRRVQSQISVHPKMYPNQQQKISQYHLPTRKNQLSLQQGSDTNLPDSYSAHSKSSKGNRQNQNYSPANFQPNYNLLKARQQQLYLQRNQKFLKQQEKKYFN</sequence>
<feature type="region of interest" description="Disordered" evidence="9">
    <location>
        <begin position="672"/>
        <end position="706"/>
    </location>
</feature>
<evidence type="ECO:0000256" key="6">
    <source>
        <dbReference type="PROSITE-ProRule" id="PRU00283"/>
    </source>
</evidence>
<dbReference type="FunFam" id="3.40.850.10:FF:000056">
    <property type="entry name" value="Kinesin-like protein"/>
    <property type="match status" value="1"/>
</dbReference>
<feature type="compositionally biased region" description="Polar residues" evidence="9">
    <location>
        <begin position="622"/>
        <end position="634"/>
    </location>
</feature>
<feature type="coiled-coil region" evidence="8">
    <location>
        <begin position="376"/>
        <end position="410"/>
    </location>
</feature>
<evidence type="ECO:0000256" key="3">
    <source>
        <dbReference type="ARBA" id="ARBA00022840"/>
    </source>
</evidence>
<evidence type="ECO:0000313" key="12">
    <source>
        <dbReference type="Proteomes" id="UP000009168"/>
    </source>
</evidence>
<feature type="coiled-coil region" evidence="8">
    <location>
        <begin position="475"/>
        <end position="509"/>
    </location>
</feature>
<dbReference type="Pfam" id="PF00225">
    <property type="entry name" value="Kinesin"/>
    <property type="match status" value="1"/>
</dbReference>
<protein>
    <recommendedName>
        <fullName evidence="7">Kinesin-like protein</fullName>
    </recommendedName>
</protein>
<evidence type="ECO:0000256" key="1">
    <source>
        <dbReference type="ARBA" id="ARBA00022701"/>
    </source>
</evidence>
<name>Q229Q4_TETTS</name>
<accession>Q229Q4</accession>
<dbReference type="GO" id="GO:0005524">
    <property type="term" value="F:ATP binding"/>
    <property type="evidence" value="ECO:0007669"/>
    <property type="project" value="UniProtKB-UniRule"/>
</dbReference>
<dbReference type="InterPro" id="IPR027640">
    <property type="entry name" value="Kinesin-like_fam"/>
</dbReference>
<dbReference type="GO" id="GO:0008017">
    <property type="term" value="F:microtubule binding"/>
    <property type="evidence" value="ECO:0007669"/>
    <property type="project" value="InterPro"/>
</dbReference>
<dbReference type="AlphaFoldDB" id="Q229Q4"/>
<proteinExistence type="inferred from homology"/>
<keyword evidence="2 6" id="KW-0547">Nucleotide-binding</keyword>
<dbReference type="PRINTS" id="PR00380">
    <property type="entry name" value="KINESINHEAVY"/>
</dbReference>
<feature type="binding site" evidence="6">
    <location>
        <begin position="122"/>
        <end position="129"/>
    </location>
    <ligand>
        <name>ATP</name>
        <dbReference type="ChEBI" id="CHEBI:30616"/>
    </ligand>
</feature>
<comment type="similarity">
    <text evidence="6 7">Belongs to the TRAFAC class myosin-kinesin ATPase superfamily. Kinesin family.</text>
</comment>
<dbReference type="PROSITE" id="PS00411">
    <property type="entry name" value="KINESIN_MOTOR_1"/>
    <property type="match status" value="1"/>
</dbReference>
<feature type="domain" description="Kinesin motor" evidence="10">
    <location>
        <begin position="27"/>
        <end position="368"/>
    </location>
</feature>
<dbReference type="PANTHER" id="PTHR47968:SF13">
    <property type="entry name" value="KINESIN-LIKE PROTEIN KIF19 ISOFORM X1"/>
    <property type="match status" value="1"/>
</dbReference>
<dbReference type="Proteomes" id="UP000009168">
    <property type="component" value="Unassembled WGS sequence"/>
</dbReference>
<dbReference type="Gene3D" id="3.40.850.10">
    <property type="entry name" value="Kinesin motor domain"/>
    <property type="match status" value="1"/>
</dbReference>
<dbReference type="KEGG" id="tet:TTHERM_01347910"/>
<dbReference type="GO" id="GO:0003777">
    <property type="term" value="F:microtubule motor activity"/>
    <property type="evidence" value="ECO:0007669"/>
    <property type="project" value="InterPro"/>
</dbReference>
<dbReference type="InterPro" id="IPR001752">
    <property type="entry name" value="Kinesin_motor_dom"/>
</dbReference>
<dbReference type="GeneID" id="7831692"/>
<evidence type="ECO:0000256" key="9">
    <source>
        <dbReference type="SAM" id="MobiDB-lite"/>
    </source>
</evidence>
<evidence type="ECO:0000256" key="5">
    <source>
        <dbReference type="ARBA" id="ARBA00023175"/>
    </source>
</evidence>
<dbReference type="InterPro" id="IPR027417">
    <property type="entry name" value="P-loop_NTPase"/>
</dbReference>
<dbReference type="GO" id="GO:0005874">
    <property type="term" value="C:microtubule"/>
    <property type="evidence" value="ECO:0007669"/>
    <property type="project" value="UniProtKB-KW"/>
</dbReference>
<evidence type="ECO:0000256" key="8">
    <source>
        <dbReference type="SAM" id="Coils"/>
    </source>
</evidence>
<evidence type="ECO:0000256" key="2">
    <source>
        <dbReference type="ARBA" id="ARBA00022741"/>
    </source>
</evidence>
<dbReference type="OrthoDB" id="3176171at2759"/>
<dbReference type="InterPro" id="IPR036961">
    <property type="entry name" value="Kinesin_motor_dom_sf"/>
</dbReference>
<dbReference type="FunCoup" id="Q229Q4">
    <property type="interactions" value="4"/>
</dbReference>
<dbReference type="InterPro" id="IPR019821">
    <property type="entry name" value="Kinesin_motor_CS"/>
</dbReference>
<reference evidence="12" key="1">
    <citation type="journal article" date="2006" name="PLoS Biol.">
        <title>Macronuclear genome sequence of the ciliate Tetrahymena thermophila, a model eukaryote.</title>
        <authorList>
            <person name="Eisen J.A."/>
            <person name="Coyne R.S."/>
            <person name="Wu M."/>
            <person name="Wu D."/>
            <person name="Thiagarajan M."/>
            <person name="Wortman J.R."/>
            <person name="Badger J.H."/>
            <person name="Ren Q."/>
            <person name="Amedeo P."/>
            <person name="Jones K.M."/>
            <person name="Tallon L.J."/>
            <person name="Delcher A.L."/>
            <person name="Salzberg S.L."/>
            <person name="Silva J.C."/>
            <person name="Haas B.J."/>
            <person name="Majoros W.H."/>
            <person name="Farzad M."/>
            <person name="Carlton J.M."/>
            <person name="Smith R.K. Jr."/>
            <person name="Garg J."/>
            <person name="Pearlman R.E."/>
            <person name="Karrer K.M."/>
            <person name="Sun L."/>
            <person name="Manning G."/>
            <person name="Elde N.C."/>
            <person name="Turkewitz A.P."/>
            <person name="Asai D.J."/>
            <person name="Wilkes D.E."/>
            <person name="Wang Y."/>
            <person name="Cai H."/>
            <person name="Collins K."/>
            <person name="Stewart B.A."/>
            <person name="Lee S.R."/>
            <person name="Wilamowska K."/>
            <person name="Weinberg Z."/>
            <person name="Ruzzo W.L."/>
            <person name="Wloga D."/>
            <person name="Gaertig J."/>
            <person name="Frankel J."/>
            <person name="Tsao C.-C."/>
            <person name="Gorovsky M.A."/>
            <person name="Keeling P.J."/>
            <person name="Waller R.F."/>
            <person name="Patron N.J."/>
            <person name="Cherry J.M."/>
            <person name="Stover N.A."/>
            <person name="Krieger C.J."/>
            <person name="del Toro C."/>
            <person name="Ryder H.F."/>
            <person name="Williamson S.C."/>
            <person name="Barbeau R.A."/>
            <person name="Hamilton E.P."/>
            <person name="Orias E."/>
        </authorList>
    </citation>
    <scope>NUCLEOTIDE SEQUENCE [LARGE SCALE GENOMIC DNA]</scope>
    <source>
        <strain evidence="12">SB210</strain>
    </source>
</reference>
<dbReference type="SMART" id="SM00129">
    <property type="entry name" value="KISc"/>
    <property type="match status" value="1"/>
</dbReference>
<dbReference type="EMBL" id="GG662542">
    <property type="protein sequence ID" value="EAR82018.2"/>
    <property type="molecule type" value="Genomic_DNA"/>
</dbReference>
<dbReference type="RefSeq" id="XP_001029681.2">
    <property type="nucleotide sequence ID" value="XM_001029681.2"/>
</dbReference>
<dbReference type="PROSITE" id="PS50067">
    <property type="entry name" value="KINESIN_MOTOR_2"/>
    <property type="match status" value="1"/>
</dbReference>
<dbReference type="HOGENOM" id="CLU_363520_0_0_1"/>
<keyword evidence="1 7" id="KW-0493">Microtubule</keyword>
<dbReference type="SUPFAM" id="SSF52540">
    <property type="entry name" value="P-loop containing nucleoside triphosphate hydrolases"/>
    <property type="match status" value="1"/>
</dbReference>
<keyword evidence="3 6" id="KW-0067">ATP-binding</keyword>
<evidence type="ECO:0000313" key="11">
    <source>
        <dbReference type="EMBL" id="EAR82018.2"/>
    </source>
</evidence>
<organism evidence="11 12">
    <name type="scientific">Tetrahymena thermophila (strain SB210)</name>
    <dbReference type="NCBI Taxonomy" id="312017"/>
    <lineage>
        <taxon>Eukaryota</taxon>
        <taxon>Sar</taxon>
        <taxon>Alveolata</taxon>
        <taxon>Ciliophora</taxon>
        <taxon>Intramacronucleata</taxon>
        <taxon>Oligohymenophorea</taxon>
        <taxon>Hymenostomatida</taxon>
        <taxon>Tetrahymenina</taxon>
        <taxon>Tetrahymenidae</taxon>
        <taxon>Tetrahymena</taxon>
    </lineage>
</organism>
<keyword evidence="4 8" id="KW-0175">Coiled coil</keyword>
<dbReference type="eggNOG" id="KOG0242">
    <property type="taxonomic scope" value="Eukaryota"/>
</dbReference>
<dbReference type="PANTHER" id="PTHR47968">
    <property type="entry name" value="CENTROMERE PROTEIN E"/>
    <property type="match status" value="1"/>
</dbReference>
<dbReference type="InParanoid" id="Q229Q4"/>
<keyword evidence="5 6" id="KW-0505">Motor protein</keyword>
<feature type="region of interest" description="Disordered" evidence="9">
    <location>
        <begin position="622"/>
        <end position="642"/>
    </location>
</feature>